<dbReference type="OrthoDB" id="240095at2157"/>
<dbReference type="InterPro" id="IPR055769">
    <property type="entry name" value="DUF7345"/>
</dbReference>
<dbReference type="EMBL" id="FOZS01000002">
    <property type="protein sequence ID" value="SFS64976.1"/>
    <property type="molecule type" value="Genomic_DNA"/>
</dbReference>
<dbReference type="RefSeq" id="WP_092903915.1">
    <property type="nucleotide sequence ID" value="NZ_FOZS01000002.1"/>
</dbReference>
<evidence type="ECO:0000313" key="3">
    <source>
        <dbReference type="Proteomes" id="UP000199199"/>
    </source>
</evidence>
<reference evidence="3" key="1">
    <citation type="submission" date="2016-10" db="EMBL/GenBank/DDBJ databases">
        <authorList>
            <person name="Varghese N."/>
            <person name="Submissions S."/>
        </authorList>
    </citation>
    <scope>NUCLEOTIDE SEQUENCE [LARGE SCALE GENOMIC DNA]</scope>
    <source>
        <strain evidence="3">DSM 22427</strain>
    </source>
</reference>
<name>A0A1I6RK04_9EURY</name>
<dbReference type="Pfam" id="PF24036">
    <property type="entry name" value="DUF7345"/>
    <property type="match status" value="1"/>
</dbReference>
<evidence type="ECO:0000259" key="1">
    <source>
        <dbReference type="Pfam" id="PF24036"/>
    </source>
</evidence>
<proteinExistence type="predicted"/>
<evidence type="ECO:0000313" key="2">
    <source>
        <dbReference type="EMBL" id="SFS64976.1"/>
    </source>
</evidence>
<sequence>MRSRLAALCIASILLSSGIAAPVAGSSASHDGPTLEDGAESTLHINLSEGGDATVTLVTGYNFTQADERDAFESLREDEGAQSDLLERFTGRLQSVAAAVDNDSEQAVSEHSVDLRTTDERGLAAFSVTWDGLATVDDRTLTVTEPFASGFETDRTVVLEGPANATLESASHDPTVETDNRATWDAGTDFDGFEAVLSLPTEDSDTGVTGADDTSGLGGLVSVATLAVFLGGKTHLARE</sequence>
<keyword evidence="3" id="KW-1185">Reference proteome</keyword>
<dbReference type="Proteomes" id="UP000199199">
    <property type="component" value="Unassembled WGS sequence"/>
</dbReference>
<protein>
    <recommendedName>
        <fullName evidence="1">DUF7345 domain-containing protein</fullName>
    </recommendedName>
</protein>
<organism evidence="2 3">
    <name type="scientific">Halostagnicola kamekurae</name>
    <dbReference type="NCBI Taxonomy" id="619731"/>
    <lineage>
        <taxon>Archaea</taxon>
        <taxon>Methanobacteriati</taxon>
        <taxon>Methanobacteriota</taxon>
        <taxon>Stenosarchaea group</taxon>
        <taxon>Halobacteria</taxon>
        <taxon>Halobacteriales</taxon>
        <taxon>Natrialbaceae</taxon>
        <taxon>Halostagnicola</taxon>
    </lineage>
</organism>
<gene>
    <name evidence="2" type="ORF">SAMN04488556_1845</name>
</gene>
<feature type="domain" description="DUF7345" evidence="1">
    <location>
        <begin position="45"/>
        <end position="149"/>
    </location>
</feature>
<accession>A0A1I6RK04</accession>
<dbReference type="AlphaFoldDB" id="A0A1I6RK04"/>